<dbReference type="AlphaFoldDB" id="A0A8S1MT26"/>
<dbReference type="InterPro" id="IPR000023">
    <property type="entry name" value="Phosphofructokinase_dom"/>
</dbReference>
<keyword evidence="1" id="KW-1133">Transmembrane helix</keyword>
<gene>
    <name evidence="3" type="ORF">PPRIM_AZ9-3.1.T0710230</name>
</gene>
<dbReference type="InterPro" id="IPR050929">
    <property type="entry name" value="PFKA"/>
</dbReference>
<dbReference type="EMBL" id="CAJJDM010000074">
    <property type="protein sequence ID" value="CAD8084207.1"/>
    <property type="molecule type" value="Genomic_DNA"/>
</dbReference>
<protein>
    <recommendedName>
        <fullName evidence="2">Phosphofructokinase domain-containing protein</fullName>
    </recommendedName>
</protein>
<dbReference type="Proteomes" id="UP000688137">
    <property type="component" value="Unassembled WGS sequence"/>
</dbReference>
<keyword evidence="4" id="KW-1185">Reference proteome</keyword>
<comment type="caution">
    <text evidence="3">The sequence shown here is derived from an EMBL/GenBank/DDBJ whole genome shotgun (WGS) entry which is preliminary data.</text>
</comment>
<organism evidence="3 4">
    <name type="scientific">Paramecium primaurelia</name>
    <dbReference type="NCBI Taxonomy" id="5886"/>
    <lineage>
        <taxon>Eukaryota</taxon>
        <taxon>Sar</taxon>
        <taxon>Alveolata</taxon>
        <taxon>Ciliophora</taxon>
        <taxon>Intramacronucleata</taxon>
        <taxon>Oligohymenophorea</taxon>
        <taxon>Peniculida</taxon>
        <taxon>Parameciidae</taxon>
        <taxon>Paramecium</taxon>
    </lineage>
</organism>
<evidence type="ECO:0000313" key="3">
    <source>
        <dbReference type="EMBL" id="CAD8084207.1"/>
    </source>
</evidence>
<feature type="domain" description="Phosphofructokinase" evidence="2">
    <location>
        <begin position="181"/>
        <end position="486"/>
    </location>
</feature>
<evidence type="ECO:0000256" key="1">
    <source>
        <dbReference type="SAM" id="Phobius"/>
    </source>
</evidence>
<accession>A0A8S1MT26</accession>
<name>A0A8S1MT26_PARPR</name>
<dbReference type="Pfam" id="PF00365">
    <property type="entry name" value="PFK"/>
    <property type="match status" value="1"/>
</dbReference>
<dbReference type="OMA" id="DYCIGFS"/>
<dbReference type="GO" id="GO:0003872">
    <property type="term" value="F:6-phosphofructokinase activity"/>
    <property type="evidence" value="ECO:0007669"/>
    <property type="project" value="InterPro"/>
</dbReference>
<evidence type="ECO:0000313" key="4">
    <source>
        <dbReference type="Proteomes" id="UP000688137"/>
    </source>
</evidence>
<keyword evidence="1" id="KW-0472">Membrane</keyword>
<feature type="transmembrane region" description="Helical" evidence="1">
    <location>
        <begin position="12"/>
        <end position="32"/>
    </location>
</feature>
<dbReference type="PANTHER" id="PTHR45770">
    <property type="entry name" value="ATP-DEPENDENT 6-PHOSPHOFRUCTOKINASE 1"/>
    <property type="match status" value="1"/>
</dbReference>
<reference evidence="3" key="1">
    <citation type="submission" date="2021-01" db="EMBL/GenBank/DDBJ databases">
        <authorList>
            <consortium name="Genoscope - CEA"/>
            <person name="William W."/>
        </authorList>
    </citation>
    <scope>NUCLEOTIDE SEQUENCE</scope>
</reference>
<proteinExistence type="predicted"/>
<dbReference type="NCBIfam" id="NF005301">
    <property type="entry name" value="PRK06830.1"/>
    <property type="match status" value="1"/>
</dbReference>
<evidence type="ECO:0000259" key="2">
    <source>
        <dbReference type="Pfam" id="PF00365"/>
    </source>
</evidence>
<keyword evidence="1" id="KW-0812">Transmembrane</keyword>
<sequence>MESKNLTQNINPLYLLASLALGTIGAAAFNALRKGSSETAQQHVFEENMSANASAPQSPKRPTKKHVINKLMAKNANENELVKELKNLEEITCEIERVSNLAYDLKLQVLPLNVNPMLGNSNYRSVFGGEGFLPETAFVNHDCYILQHPNFGPNDLLSRTKRWLRSGPRKHLLFSPDEVKAGIVVVGGLLPGLNVIIRELTMCLFYNYKVQNIFGAKYGYNGIYNNDWIKLDPKMVKTIHHQGGCFLGTARSKFDGEMIVDELAKNGINQVYLIGGLGCMKSAEQLYEIIKDRNLKISIVVIPKSIENEIPIIDKSFGFETAIEEAQNPLKAAYQETHSKRYSVGIVRLWGVHTGFLALNASLAFRSVNICLVPEFEFDLYGEKGLLQYVYQRLQHKGTCIIVVAEGAASSLRDCKINDKGRDASGNVKQGDIGLFLKNAILEFTREKGLNAEVKYIDPQYMVRAGKANSLDSKLCSQLAQNAIHASMAGFTGFAVGHVSNKTCMIPLNEMNSGNYANRITPSNISWQRLLAGTGQPSFINNEQDI</sequence>